<proteinExistence type="predicted"/>
<accession>A0A4R6DYI9</accession>
<dbReference type="Pfam" id="PF13464">
    <property type="entry name" value="RodZ_C"/>
    <property type="match status" value="1"/>
</dbReference>
<dbReference type="Proteomes" id="UP000295129">
    <property type="component" value="Unassembled WGS sequence"/>
</dbReference>
<dbReference type="Gene3D" id="1.10.260.40">
    <property type="entry name" value="lambda repressor-like DNA-binding domains"/>
    <property type="match status" value="1"/>
</dbReference>
<name>A0A4R6DYI9_9RHOO</name>
<feature type="region of interest" description="Disordered" evidence="1">
    <location>
        <begin position="175"/>
        <end position="225"/>
    </location>
</feature>
<sequence>MQSPPEPSGVTSEMTPAEFAGAQLRQAREARGETLSDVAQVLKLSRRQVEALENGRHDALPGPAFARGFLRNYARYLGLDPAPLLGGVEQRGSAGTVELAPVSNATGEMPVGMGRRTSSKPVTVLFFVLLAVVLAGWYFDWFQTELPEEATVAPESAEVAPIEGGVATEPIEAPAAEAQQSATPAPLQAPASGAPQPPVAASPEQGQGVVATPAPAVPATATPAPTASAAAPTDAASLVFSFSGESWVEVRDAAGAVVYSGTNAAGVTRTVQGKAPFTLVVGNAKDVRLEYQGKAVDLAPHTRVTVARLTVQ</sequence>
<keyword evidence="5" id="KW-1185">Reference proteome</keyword>
<dbReference type="Pfam" id="PF13413">
    <property type="entry name" value="HTH_25"/>
    <property type="match status" value="1"/>
</dbReference>
<dbReference type="PANTHER" id="PTHR34475">
    <property type="match status" value="1"/>
</dbReference>
<dbReference type="AlphaFoldDB" id="A0A4R6DYI9"/>
<dbReference type="OrthoDB" id="8561330at2"/>
<dbReference type="CDD" id="cd00093">
    <property type="entry name" value="HTH_XRE"/>
    <property type="match status" value="1"/>
</dbReference>
<dbReference type="EMBL" id="SNVV01000009">
    <property type="protein sequence ID" value="TDN50383.1"/>
    <property type="molecule type" value="Genomic_DNA"/>
</dbReference>
<dbReference type="RefSeq" id="WP_133591592.1">
    <property type="nucleotide sequence ID" value="NZ_SNVV01000009.1"/>
</dbReference>
<evidence type="ECO:0000313" key="5">
    <source>
        <dbReference type="Proteomes" id="UP000295129"/>
    </source>
</evidence>
<dbReference type="InterPro" id="IPR010982">
    <property type="entry name" value="Lambda_DNA-bd_dom_sf"/>
</dbReference>
<reference evidence="4 5" key="1">
    <citation type="submission" date="2019-03" db="EMBL/GenBank/DDBJ databases">
        <title>Genomic Encyclopedia of Type Strains, Phase IV (KMG-IV): sequencing the most valuable type-strain genomes for metagenomic binning, comparative biology and taxonomic classification.</title>
        <authorList>
            <person name="Goeker M."/>
        </authorList>
    </citation>
    <scope>NUCLEOTIDE SEQUENCE [LARGE SCALE GENOMIC DNA]</scope>
    <source>
        <strain evidence="4 5">DSM 12121</strain>
    </source>
</reference>
<comment type="caution">
    <text evidence="4">The sequence shown here is derived from an EMBL/GenBank/DDBJ whole genome shotgun (WGS) entry which is preliminary data.</text>
</comment>
<evidence type="ECO:0000256" key="1">
    <source>
        <dbReference type="SAM" id="MobiDB-lite"/>
    </source>
</evidence>
<protein>
    <submittedName>
        <fullName evidence="4">Cytoskeleton protein RodZ</fullName>
    </submittedName>
</protein>
<keyword evidence="2" id="KW-0472">Membrane</keyword>
<feature type="compositionally biased region" description="Low complexity" evidence="1">
    <location>
        <begin position="209"/>
        <end position="225"/>
    </location>
</feature>
<feature type="compositionally biased region" description="Low complexity" evidence="1">
    <location>
        <begin position="175"/>
        <end position="186"/>
    </location>
</feature>
<evidence type="ECO:0000259" key="3">
    <source>
        <dbReference type="PROSITE" id="PS50943"/>
    </source>
</evidence>
<dbReference type="SUPFAM" id="SSF47413">
    <property type="entry name" value="lambda repressor-like DNA-binding domains"/>
    <property type="match status" value="1"/>
</dbReference>
<feature type="transmembrane region" description="Helical" evidence="2">
    <location>
        <begin position="122"/>
        <end position="139"/>
    </location>
</feature>
<organism evidence="4 5">
    <name type="scientific">Azoarcus indigens</name>
    <dbReference type="NCBI Taxonomy" id="29545"/>
    <lineage>
        <taxon>Bacteria</taxon>
        <taxon>Pseudomonadati</taxon>
        <taxon>Pseudomonadota</taxon>
        <taxon>Betaproteobacteria</taxon>
        <taxon>Rhodocyclales</taxon>
        <taxon>Zoogloeaceae</taxon>
        <taxon>Azoarcus</taxon>
    </lineage>
</organism>
<dbReference type="InterPro" id="IPR025194">
    <property type="entry name" value="RodZ-like_C"/>
</dbReference>
<dbReference type="InterPro" id="IPR050400">
    <property type="entry name" value="Bact_Cytoskel_RodZ"/>
</dbReference>
<keyword evidence="2" id="KW-1133">Transmembrane helix</keyword>
<keyword evidence="2" id="KW-0812">Transmembrane</keyword>
<gene>
    <name evidence="4" type="ORF">C7389_10976</name>
</gene>
<evidence type="ECO:0000313" key="4">
    <source>
        <dbReference type="EMBL" id="TDN50383.1"/>
    </source>
</evidence>
<dbReference type="PROSITE" id="PS50943">
    <property type="entry name" value="HTH_CROC1"/>
    <property type="match status" value="1"/>
</dbReference>
<evidence type="ECO:0000256" key="2">
    <source>
        <dbReference type="SAM" id="Phobius"/>
    </source>
</evidence>
<dbReference type="InterPro" id="IPR001387">
    <property type="entry name" value="Cro/C1-type_HTH"/>
</dbReference>
<dbReference type="SMART" id="SM00530">
    <property type="entry name" value="HTH_XRE"/>
    <property type="match status" value="1"/>
</dbReference>
<dbReference type="GO" id="GO:0003677">
    <property type="term" value="F:DNA binding"/>
    <property type="evidence" value="ECO:0007669"/>
    <property type="project" value="InterPro"/>
</dbReference>
<feature type="domain" description="HTH cro/C1-type" evidence="3">
    <location>
        <begin position="24"/>
        <end position="84"/>
    </location>
</feature>
<dbReference type="PANTHER" id="PTHR34475:SF1">
    <property type="entry name" value="CYTOSKELETON PROTEIN RODZ"/>
    <property type="match status" value="1"/>
</dbReference>